<sequence>MALAGASLTWAAVLCRVSSSASAPSPPGLPLCRSPSLLFREASAGGRRPPPLSPCFIFRAQARYLQRVGPLLSGRSCAPNPGDLLRLGGRANSVPHAQGQARSLRSTCTASIGGRHSLRSAKRG</sequence>
<keyword evidence="3" id="KW-1185">Reference proteome</keyword>
<gene>
    <name evidence="2" type="ORF">NDU88_006531</name>
</gene>
<evidence type="ECO:0000313" key="3">
    <source>
        <dbReference type="Proteomes" id="UP001066276"/>
    </source>
</evidence>
<feature type="signal peptide" evidence="1">
    <location>
        <begin position="1"/>
        <end position="22"/>
    </location>
</feature>
<keyword evidence="1" id="KW-0732">Signal</keyword>
<accession>A0AAV7NVD9</accession>
<organism evidence="2 3">
    <name type="scientific">Pleurodeles waltl</name>
    <name type="common">Iberian ribbed newt</name>
    <dbReference type="NCBI Taxonomy" id="8319"/>
    <lineage>
        <taxon>Eukaryota</taxon>
        <taxon>Metazoa</taxon>
        <taxon>Chordata</taxon>
        <taxon>Craniata</taxon>
        <taxon>Vertebrata</taxon>
        <taxon>Euteleostomi</taxon>
        <taxon>Amphibia</taxon>
        <taxon>Batrachia</taxon>
        <taxon>Caudata</taxon>
        <taxon>Salamandroidea</taxon>
        <taxon>Salamandridae</taxon>
        <taxon>Pleurodelinae</taxon>
        <taxon>Pleurodeles</taxon>
    </lineage>
</organism>
<evidence type="ECO:0008006" key="4">
    <source>
        <dbReference type="Google" id="ProtNLM"/>
    </source>
</evidence>
<proteinExistence type="predicted"/>
<evidence type="ECO:0000256" key="1">
    <source>
        <dbReference type="SAM" id="SignalP"/>
    </source>
</evidence>
<dbReference type="EMBL" id="JANPWB010000012">
    <property type="protein sequence ID" value="KAJ1118338.1"/>
    <property type="molecule type" value="Genomic_DNA"/>
</dbReference>
<name>A0AAV7NVD9_PLEWA</name>
<dbReference type="AlphaFoldDB" id="A0AAV7NVD9"/>
<reference evidence="2" key="1">
    <citation type="journal article" date="2022" name="bioRxiv">
        <title>Sequencing and chromosome-scale assembly of the giantPleurodeles waltlgenome.</title>
        <authorList>
            <person name="Brown T."/>
            <person name="Elewa A."/>
            <person name="Iarovenko S."/>
            <person name="Subramanian E."/>
            <person name="Araus A.J."/>
            <person name="Petzold A."/>
            <person name="Susuki M."/>
            <person name="Suzuki K.-i.T."/>
            <person name="Hayashi T."/>
            <person name="Toyoda A."/>
            <person name="Oliveira C."/>
            <person name="Osipova E."/>
            <person name="Leigh N.D."/>
            <person name="Simon A."/>
            <person name="Yun M.H."/>
        </authorList>
    </citation>
    <scope>NUCLEOTIDE SEQUENCE</scope>
    <source>
        <strain evidence="2">20211129_DDA</strain>
        <tissue evidence="2">Liver</tissue>
    </source>
</reference>
<feature type="chain" id="PRO_5043742562" description="Secreted protein" evidence="1">
    <location>
        <begin position="23"/>
        <end position="124"/>
    </location>
</feature>
<comment type="caution">
    <text evidence="2">The sequence shown here is derived from an EMBL/GenBank/DDBJ whole genome shotgun (WGS) entry which is preliminary data.</text>
</comment>
<evidence type="ECO:0000313" key="2">
    <source>
        <dbReference type="EMBL" id="KAJ1118338.1"/>
    </source>
</evidence>
<protein>
    <recommendedName>
        <fullName evidence="4">Secreted protein</fullName>
    </recommendedName>
</protein>
<dbReference type="Proteomes" id="UP001066276">
    <property type="component" value="Chromosome 8"/>
</dbReference>